<evidence type="ECO:0000256" key="8">
    <source>
        <dbReference type="ARBA" id="ARBA00022759"/>
    </source>
</evidence>
<name>A0A074VDV9_AURM1</name>
<dbReference type="STRING" id="1043003.A0A074VDV9"/>
<keyword evidence="6" id="KW-0698">rRNA processing</keyword>
<evidence type="ECO:0000256" key="6">
    <source>
        <dbReference type="ARBA" id="ARBA00022552"/>
    </source>
</evidence>
<dbReference type="Gene3D" id="2.40.50.140">
    <property type="entry name" value="Nucleic acid-binding proteins"/>
    <property type="match status" value="1"/>
</dbReference>
<dbReference type="InterPro" id="IPR033770">
    <property type="entry name" value="RRP44_S1"/>
</dbReference>
<dbReference type="InterPro" id="IPR022966">
    <property type="entry name" value="RNase_II/R_CS"/>
</dbReference>
<keyword evidence="12" id="KW-0694">RNA-binding</keyword>
<dbReference type="InterPro" id="IPR050180">
    <property type="entry name" value="RNR_Ribonuclease"/>
</dbReference>
<keyword evidence="19" id="KW-1185">Reference proteome</keyword>
<organism evidence="18 19">
    <name type="scientific">Aureobasidium melanogenum (strain CBS 110374)</name>
    <name type="common">Aureobasidium pullulans var. melanogenum</name>
    <dbReference type="NCBI Taxonomy" id="1043003"/>
    <lineage>
        <taxon>Eukaryota</taxon>
        <taxon>Fungi</taxon>
        <taxon>Dikarya</taxon>
        <taxon>Ascomycota</taxon>
        <taxon>Pezizomycotina</taxon>
        <taxon>Dothideomycetes</taxon>
        <taxon>Dothideomycetidae</taxon>
        <taxon>Dothideales</taxon>
        <taxon>Saccotheciaceae</taxon>
        <taxon>Aureobasidium</taxon>
    </lineage>
</organism>
<evidence type="ECO:0000259" key="17">
    <source>
        <dbReference type="PROSITE" id="PS50126"/>
    </source>
</evidence>
<dbReference type="InterPro" id="IPR033771">
    <property type="entry name" value="Rrp44_CSD1"/>
</dbReference>
<keyword evidence="7" id="KW-0540">Nuclease</keyword>
<dbReference type="FunFam" id="3.40.50.1010:FF:000010">
    <property type="entry name" value="Exosome complex exonuclease DIS3"/>
    <property type="match status" value="1"/>
</dbReference>
<dbReference type="PANTHER" id="PTHR23355">
    <property type="entry name" value="RIBONUCLEASE"/>
    <property type="match status" value="1"/>
</dbReference>
<dbReference type="GeneID" id="63922224"/>
<dbReference type="Proteomes" id="UP000030672">
    <property type="component" value="Unassembled WGS sequence"/>
</dbReference>
<evidence type="ECO:0000256" key="5">
    <source>
        <dbReference type="ARBA" id="ARBA00022490"/>
    </source>
</evidence>
<accession>A0A074VDV9</accession>
<dbReference type="SMART" id="SM00955">
    <property type="entry name" value="RNB"/>
    <property type="match status" value="1"/>
</dbReference>
<keyword evidence="10" id="KW-0271">Exosome</keyword>
<dbReference type="GO" id="GO:0000175">
    <property type="term" value="F:3'-5'-RNA exonuclease activity"/>
    <property type="evidence" value="ECO:0007669"/>
    <property type="project" value="EnsemblFungi"/>
</dbReference>
<dbReference type="Pfam" id="PF17216">
    <property type="entry name" value="Rrp44_CSD1"/>
    <property type="match status" value="1"/>
</dbReference>
<dbReference type="InterPro" id="IPR029060">
    <property type="entry name" value="PIN-like_dom_sf"/>
</dbReference>
<comment type="subcellular location">
    <subcellularLocation>
        <location evidence="2">Cytoplasm</location>
    </subcellularLocation>
    <subcellularLocation>
        <location evidence="3">Nucleus</location>
        <location evidence="3">Nucleolus</location>
    </subcellularLocation>
</comment>
<evidence type="ECO:0000256" key="10">
    <source>
        <dbReference type="ARBA" id="ARBA00022835"/>
    </source>
</evidence>
<dbReference type="RefSeq" id="XP_040875576.1">
    <property type="nucleotide sequence ID" value="XM_041028851.1"/>
</dbReference>
<dbReference type="InterPro" id="IPR003029">
    <property type="entry name" value="S1_domain"/>
</dbReference>
<dbReference type="GO" id="GO:0070651">
    <property type="term" value="P:nonfunctional rRNA decay"/>
    <property type="evidence" value="ECO:0007669"/>
    <property type="project" value="EnsemblFungi"/>
</dbReference>
<dbReference type="GO" id="GO:0071038">
    <property type="term" value="P:TRAMP-dependent tRNA surveillance pathway"/>
    <property type="evidence" value="ECO:0007669"/>
    <property type="project" value="EnsemblFungi"/>
</dbReference>
<dbReference type="AlphaFoldDB" id="A0A074VDV9"/>
<dbReference type="GO" id="GO:0000176">
    <property type="term" value="C:nuclear exosome (RNase complex)"/>
    <property type="evidence" value="ECO:0007669"/>
    <property type="project" value="EnsemblFungi"/>
</dbReference>
<dbReference type="EMBL" id="KL584854">
    <property type="protein sequence ID" value="KEQ58553.1"/>
    <property type="molecule type" value="Genomic_DNA"/>
</dbReference>
<dbReference type="InterPro" id="IPR001900">
    <property type="entry name" value="RNase_II/R"/>
</dbReference>
<dbReference type="Pfam" id="PF00773">
    <property type="entry name" value="RNB"/>
    <property type="match status" value="1"/>
</dbReference>
<dbReference type="HOGENOM" id="CLU_002333_5_0_1"/>
<keyword evidence="9" id="KW-0378">Hydrolase</keyword>
<keyword evidence="13" id="KW-0539">Nucleus</keyword>
<dbReference type="GO" id="GO:0000177">
    <property type="term" value="C:cytoplasmic exosome (RNase complex)"/>
    <property type="evidence" value="ECO:0007669"/>
    <property type="project" value="EnsemblFungi"/>
</dbReference>
<dbReference type="GO" id="GO:0043628">
    <property type="term" value="P:regulatory ncRNA 3'-end processing"/>
    <property type="evidence" value="ECO:0007669"/>
    <property type="project" value="EnsemblFungi"/>
</dbReference>
<dbReference type="Gene3D" id="3.40.50.1010">
    <property type="entry name" value="5'-nuclease"/>
    <property type="match status" value="1"/>
</dbReference>
<evidence type="ECO:0000256" key="7">
    <source>
        <dbReference type="ARBA" id="ARBA00022722"/>
    </source>
</evidence>
<dbReference type="InterPro" id="IPR041505">
    <property type="entry name" value="Dis3_CSD2"/>
</dbReference>
<dbReference type="Gene3D" id="2.40.50.690">
    <property type="match status" value="1"/>
</dbReference>
<reference evidence="18 19" key="1">
    <citation type="journal article" date="2014" name="BMC Genomics">
        <title>Genome sequencing of four Aureobasidium pullulans varieties: biotechnological potential, stress tolerance, and description of new species.</title>
        <authorList>
            <person name="Gostin Ar C."/>
            <person name="Ohm R.A."/>
            <person name="Kogej T."/>
            <person name="Sonjak S."/>
            <person name="Turk M."/>
            <person name="Zajc J."/>
            <person name="Zalar P."/>
            <person name="Grube M."/>
            <person name="Sun H."/>
            <person name="Han J."/>
            <person name="Sharma A."/>
            <person name="Chiniquy J."/>
            <person name="Ngan C.Y."/>
            <person name="Lipzen A."/>
            <person name="Barry K."/>
            <person name="Grigoriev I.V."/>
            <person name="Gunde-Cimerman N."/>
        </authorList>
    </citation>
    <scope>NUCLEOTIDE SEQUENCE [LARGE SCALE GENOMIC DNA]</scope>
    <source>
        <strain evidence="18 19">CBS 110374</strain>
    </source>
</reference>
<dbReference type="FunFam" id="2.40.50.700:FF:000001">
    <property type="entry name" value="Exosome complex exonuclease exoribonuclease (Rrp44)"/>
    <property type="match status" value="1"/>
</dbReference>
<protein>
    <recommendedName>
        <fullName evidence="15">Chromosome disjunction protein 3</fullName>
    </recommendedName>
    <alternativeName>
        <fullName evidence="14">Ribosomal RNA-processing protein 44</fullName>
    </alternativeName>
</protein>
<dbReference type="SUPFAM" id="SSF88723">
    <property type="entry name" value="PIN domain-like"/>
    <property type="match status" value="1"/>
</dbReference>
<dbReference type="InterPro" id="IPR012340">
    <property type="entry name" value="NA-bd_OB-fold"/>
</dbReference>
<evidence type="ECO:0000256" key="1">
    <source>
        <dbReference type="ARBA" id="ARBA00001946"/>
    </source>
</evidence>
<comment type="cofactor">
    <cofactor evidence="1">
        <name>Mg(2+)</name>
        <dbReference type="ChEBI" id="CHEBI:18420"/>
    </cofactor>
</comment>
<dbReference type="Gene3D" id="2.40.50.700">
    <property type="match status" value="1"/>
</dbReference>
<dbReference type="GO" id="GO:0000467">
    <property type="term" value="P:exonucleolytic trimming to generate mature 3'-end of 5.8S rRNA from tricistronic rRNA transcript (SSU-rRNA, 5.8S rRNA, LSU-rRNA)"/>
    <property type="evidence" value="ECO:0007669"/>
    <property type="project" value="EnsemblFungi"/>
</dbReference>
<sequence>MTSLKRSYATDSAASNLSSKVYIRSTKSGKVQKIVRELYLREDIPCSSRLCAHCLEIAPTDYHNKVAPFVLSETPAGTKSFPNGHYIIPDTNAFLTGMDLFELETAFHDVIVLQTVLEEVKNRSLPLYHRLISLTKNDGKRFYVFFNDFRLQTYVVREDKETINDRNDRAVRRAVKWYADHLEEAVSKRKSIRCPSVIMISDDRDNLRKAKNDGITGLSLRDYVSGLDDAERLLDMVSSGQEQRVGKQTKGEMLYPDYFSVSKMITGVKAGTMHQGTFNVSPYNYLEGSVFVPAFDKPLLIIGRENSNRAISGDIVVVEVLPKDQWKAPSSKILEEEVVNKNDNADADEGEAVITQQEKRALQEEVKKTHGKSAEGRPQPTARVVGIIKRNWRQYVGHVDKDSVKSSTKQSRAQQTVFLIPMDKRIPKIRIRTRQAGDLLGKRLLVTIDAWDRESRYPVGHFVRSLGELETKGAETEALLLEWDVQYRPFPKTVLDCLPAEGHDWKVPEDKSDPGWNKRRDLRDLLICSIDPPGCVDIDDALHARTLPNGNIEVGVHIADVSNFVKPNNAMDQEASLRGTTVYLVDKRIDMLPMLLGTDLCSLKPYVERFAFSVIWELTPDADIVRADYTKSVIKSREAFAYEQAQIRVDDQSQQDDLTKGIRMLMMLSKKLKKKRMDAGALNLASPEVRVQTESETADPADVQTKQHLDTMSLVEEFMLLANTSVAARIYEAYPQTALLRRHAAPPKTNFEELSNQLRVKRGMELRTDSSKALADSLDTCVDPSEPFFNTLVRIMATRCMMSAEYFCSGTQAYPEFRHYGLASEIYTHFTSPIRRYADLEAHRQLAAAIDYEPLDASLLSKAKLEAVCKNINVRHRNAQMAGRASVEYYVGQALKGRVVDEDGFVMRVFSNGIVVFVPRFGIEGLIRLRDLATLEPESEFDTENYVLKIKGEGIDRSVELFEKVKVRISDEAEESTGKRKVKLSLL</sequence>
<evidence type="ECO:0000313" key="19">
    <source>
        <dbReference type="Proteomes" id="UP000030672"/>
    </source>
</evidence>
<dbReference type="GO" id="GO:0071035">
    <property type="term" value="P:nuclear polyadenylation-dependent rRNA catabolic process"/>
    <property type="evidence" value="ECO:0007669"/>
    <property type="project" value="EnsemblFungi"/>
</dbReference>
<dbReference type="GO" id="GO:0071039">
    <property type="term" value="P:nuclear polyadenylation-dependent CUT catabolic process"/>
    <property type="evidence" value="ECO:0007669"/>
    <property type="project" value="EnsemblFungi"/>
</dbReference>
<dbReference type="Pfam" id="PF17215">
    <property type="entry name" value="Rrp44_S1"/>
    <property type="match status" value="1"/>
</dbReference>
<dbReference type="Pfam" id="PF17849">
    <property type="entry name" value="OB_Dis3"/>
    <property type="match status" value="1"/>
</dbReference>
<keyword evidence="5" id="KW-0963">Cytoplasm</keyword>
<dbReference type="PANTHER" id="PTHR23355:SF35">
    <property type="entry name" value="EXOSOME COMPLEX EXONUCLEASE RRP44"/>
    <property type="match status" value="1"/>
</dbReference>
<dbReference type="GO" id="GO:0071031">
    <property type="term" value="P:nuclear mRNA surveillance of mRNA 3'-end processing"/>
    <property type="evidence" value="ECO:0007669"/>
    <property type="project" value="TreeGrafter"/>
</dbReference>
<dbReference type="PROSITE" id="PS01175">
    <property type="entry name" value="RIBONUCLEASE_II"/>
    <property type="match status" value="1"/>
</dbReference>
<evidence type="ECO:0000256" key="15">
    <source>
        <dbReference type="ARBA" id="ARBA00081547"/>
    </source>
</evidence>
<dbReference type="GO" id="GO:0000049">
    <property type="term" value="F:tRNA binding"/>
    <property type="evidence" value="ECO:0007669"/>
    <property type="project" value="EnsemblFungi"/>
</dbReference>
<dbReference type="SMART" id="SM00670">
    <property type="entry name" value="PINc"/>
    <property type="match status" value="1"/>
</dbReference>
<proteinExistence type="inferred from homology"/>
<evidence type="ECO:0000256" key="12">
    <source>
        <dbReference type="ARBA" id="ARBA00022884"/>
    </source>
</evidence>
<evidence type="ECO:0000256" key="16">
    <source>
        <dbReference type="RuleBase" id="RU003901"/>
    </source>
</evidence>
<comment type="similarity">
    <text evidence="4 16">Belongs to the RNR ribonuclease family.</text>
</comment>
<keyword evidence="8" id="KW-0255">Endonuclease</keyword>
<evidence type="ECO:0000256" key="13">
    <source>
        <dbReference type="ARBA" id="ARBA00023242"/>
    </source>
</evidence>
<evidence type="ECO:0000256" key="2">
    <source>
        <dbReference type="ARBA" id="ARBA00004496"/>
    </source>
</evidence>
<evidence type="ECO:0000256" key="11">
    <source>
        <dbReference type="ARBA" id="ARBA00022839"/>
    </source>
</evidence>
<dbReference type="GO" id="GO:0006397">
    <property type="term" value="P:mRNA processing"/>
    <property type="evidence" value="ECO:0007669"/>
    <property type="project" value="EnsemblFungi"/>
</dbReference>
<dbReference type="GO" id="GO:0005730">
    <property type="term" value="C:nucleolus"/>
    <property type="evidence" value="ECO:0007669"/>
    <property type="project" value="UniProtKB-SubCell"/>
</dbReference>
<evidence type="ECO:0000256" key="14">
    <source>
        <dbReference type="ARBA" id="ARBA00077930"/>
    </source>
</evidence>
<dbReference type="SUPFAM" id="SSF50249">
    <property type="entry name" value="Nucleic acid-binding proteins"/>
    <property type="match status" value="3"/>
</dbReference>
<dbReference type="Pfam" id="PF13638">
    <property type="entry name" value="PIN_4"/>
    <property type="match status" value="1"/>
</dbReference>
<dbReference type="InterPro" id="IPR002716">
    <property type="entry name" value="PIN_dom"/>
</dbReference>
<feature type="domain" description="S1 motif" evidence="17">
    <location>
        <begin position="892"/>
        <end position="987"/>
    </location>
</feature>
<dbReference type="FunFam" id="2.40.50.690:FF:000005">
    <property type="entry name" value="Exosome complex exonuclease dis3"/>
    <property type="match status" value="1"/>
</dbReference>
<gene>
    <name evidence="18" type="ORF">M437DRAFT_88520</name>
</gene>
<dbReference type="PROSITE" id="PS50126">
    <property type="entry name" value="S1"/>
    <property type="match status" value="1"/>
</dbReference>
<evidence type="ECO:0000256" key="9">
    <source>
        <dbReference type="ARBA" id="ARBA00022801"/>
    </source>
</evidence>
<dbReference type="CDD" id="cd09862">
    <property type="entry name" value="PIN_Rrp44-like"/>
    <property type="match status" value="1"/>
</dbReference>
<keyword evidence="11" id="KW-0269">Exonuclease</keyword>
<dbReference type="GO" id="GO:0004521">
    <property type="term" value="F:RNA endonuclease activity"/>
    <property type="evidence" value="ECO:0007669"/>
    <property type="project" value="EnsemblFungi"/>
</dbReference>
<evidence type="ECO:0000313" key="18">
    <source>
        <dbReference type="EMBL" id="KEQ58553.1"/>
    </source>
</evidence>
<evidence type="ECO:0000256" key="3">
    <source>
        <dbReference type="ARBA" id="ARBA00004604"/>
    </source>
</evidence>
<evidence type="ECO:0000256" key="4">
    <source>
        <dbReference type="ARBA" id="ARBA00005785"/>
    </source>
</evidence>